<dbReference type="Gene3D" id="1.10.230.10">
    <property type="entry name" value="Cytochrome P450-Terp, domain 2"/>
    <property type="match status" value="1"/>
</dbReference>
<dbReference type="InterPro" id="IPR016143">
    <property type="entry name" value="Citrate_synth-like_sm_a-sub"/>
</dbReference>
<evidence type="ECO:0000313" key="6">
    <source>
        <dbReference type="Proteomes" id="UP000824078"/>
    </source>
</evidence>
<dbReference type="GO" id="GO:0005829">
    <property type="term" value="C:cytosol"/>
    <property type="evidence" value="ECO:0007669"/>
    <property type="project" value="TreeGrafter"/>
</dbReference>
<dbReference type="Proteomes" id="UP000824078">
    <property type="component" value="Unassembled WGS sequence"/>
</dbReference>
<comment type="similarity">
    <text evidence="2">Belongs to the citrate synthase family.</text>
</comment>
<dbReference type="PANTHER" id="PTHR11739">
    <property type="entry name" value="CITRATE SYNTHASE"/>
    <property type="match status" value="1"/>
</dbReference>
<dbReference type="Pfam" id="PF00285">
    <property type="entry name" value="Citrate_synt"/>
    <property type="match status" value="1"/>
</dbReference>
<keyword evidence="4" id="KW-0808">Transferase</keyword>
<name>A0A9D1HXR3_9ACTN</name>
<proteinExistence type="inferred from homology"/>
<evidence type="ECO:0000256" key="3">
    <source>
        <dbReference type="ARBA" id="ARBA00012972"/>
    </source>
</evidence>
<reference evidence="5" key="2">
    <citation type="journal article" date="2021" name="PeerJ">
        <title>Extensive microbial diversity within the chicken gut microbiome revealed by metagenomics and culture.</title>
        <authorList>
            <person name="Gilroy R."/>
            <person name="Ravi A."/>
            <person name="Getino M."/>
            <person name="Pursley I."/>
            <person name="Horton D.L."/>
            <person name="Alikhan N.F."/>
            <person name="Baker D."/>
            <person name="Gharbi K."/>
            <person name="Hall N."/>
            <person name="Watson M."/>
            <person name="Adriaenssens E.M."/>
            <person name="Foster-Nyarko E."/>
            <person name="Jarju S."/>
            <person name="Secka A."/>
            <person name="Antonio M."/>
            <person name="Oren A."/>
            <person name="Chaudhuri R.R."/>
            <person name="La Ragione R."/>
            <person name="Hildebrand F."/>
            <person name="Pallen M.J."/>
        </authorList>
    </citation>
    <scope>NUCLEOTIDE SEQUENCE</scope>
    <source>
        <strain evidence="5">ChiHjej12B11-29160</strain>
    </source>
</reference>
<comment type="caution">
    <text evidence="5">The sequence shown here is derived from an EMBL/GenBank/DDBJ whole genome shotgun (WGS) entry which is preliminary data.</text>
</comment>
<dbReference type="NCBIfam" id="NF010635">
    <property type="entry name" value="PRK14032.1"/>
    <property type="match status" value="1"/>
</dbReference>
<dbReference type="GO" id="GO:0005975">
    <property type="term" value="P:carbohydrate metabolic process"/>
    <property type="evidence" value="ECO:0007669"/>
    <property type="project" value="TreeGrafter"/>
</dbReference>
<accession>A0A9D1HXR3</accession>
<dbReference type="AlphaFoldDB" id="A0A9D1HXR3"/>
<dbReference type="InterPro" id="IPR016142">
    <property type="entry name" value="Citrate_synth-like_lrg_a-sub"/>
</dbReference>
<evidence type="ECO:0000256" key="2">
    <source>
        <dbReference type="ARBA" id="ARBA00010566"/>
    </source>
</evidence>
<sequence length="483" mass="53037">MPKKQSFRFIPASETTALKHVADTYPMPSVGLGRPPVSDQLYEGMFKVDKVPAEVYKELDVKRGLRNSDGSGVLVGLTTVSTVHGYNKVDGKVVPDEGDLMYRGYHVADLVSAAQSEDRFGYEEVAYLLMTGSLPTQEQLEDFSARVASRRQLPEGYLNIFPRPNHSHSIMNVLQRATLMLYAFDRTPDDTSPTHEIDVALSMLGRWPRVAAVAHQANMAQASGARLLVPPAREHYSMAETVLDVLRGEEGFSHDEAMLLDVMLMLHAEHGGGNNSTFSCRVLSSSGTDAYSAYAAALGSLKGPKHGGANAKAGEMADDIAHHVSDWSNDDEVASYLAKILKGEAFDGAGLIYGIGHAVYTKSDPRAQIVKGYARKLAQQKGEEQAAKFDLIERIERLAPEVMHDVKGTNKVVSANIDLYTGFVYSMLKIPQDLYTPIFAIARMAGWAAHRMEELYGAARIIRPAYNNALRGNRTYRPIAERS</sequence>
<reference evidence="5" key="1">
    <citation type="submission" date="2020-10" db="EMBL/GenBank/DDBJ databases">
        <authorList>
            <person name="Gilroy R."/>
        </authorList>
    </citation>
    <scope>NUCLEOTIDE SEQUENCE</scope>
    <source>
        <strain evidence="5">ChiHjej12B11-29160</strain>
    </source>
</reference>
<organism evidence="5 6">
    <name type="scientific">Candidatus Coprovicinus avistercoris</name>
    <dbReference type="NCBI Taxonomy" id="2840754"/>
    <lineage>
        <taxon>Bacteria</taxon>
        <taxon>Bacillati</taxon>
        <taxon>Actinomycetota</taxon>
        <taxon>Coriobacteriia</taxon>
        <taxon>Coriobacteriales</taxon>
        <taxon>Coriobacteriaceae</taxon>
        <taxon>Coriobacteriaceae incertae sedis</taxon>
        <taxon>Candidatus Coprovicinus</taxon>
    </lineage>
</organism>
<dbReference type="Gene3D" id="1.10.580.10">
    <property type="entry name" value="Citrate Synthase, domain 1"/>
    <property type="match status" value="1"/>
</dbReference>
<dbReference type="GO" id="GO:0006099">
    <property type="term" value="P:tricarboxylic acid cycle"/>
    <property type="evidence" value="ECO:0007669"/>
    <property type="project" value="TreeGrafter"/>
</dbReference>
<evidence type="ECO:0000256" key="4">
    <source>
        <dbReference type="ARBA" id="ARBA00022679"/>
    </source>
</evidence>
<dbReference type="EMBL" id="DVMQ01000017">
    <property type="protein sequence ID" value="HIU24523.1"/>
    <property type="molecule type" value="Genomic_DNA"/>
</dbReference>
<comment type="pathway">
    <text evidence="1">Carbohydrate metabolism; tricarboxylic acid cycle.</text>
</comment>
<evidence type="ECO:0000256" key="1">
    <source>
        <dbReference type="ARBA" id="ARBA00005163"/>
    </source>
</evidence>
<protein>
    <recommendedName>
        <fullName evidence="3">citrate synthase (unknown stereospecificity)</fullName>
        <ecNumber evidence="3">2.3.3.16</ecNumber>
    </recommendedName>
</protein>
<dbReference type="InterPro" id="IPR002020">
    <property type="entry name" value="Citrate_synthase"/>
</dbReference>
<evidence type="ECO:0000313" key="5">
    <source>
        <dbReference type="EMBL" id="HIU24523.1"/>
    </source>
</evidence>
<gene>
    <name evidence="5" type="ORF">IAD17_06330</name>
</gene>
<dbReference type="GO" id="GO:0036440">
    <property type="term" value="F:citrate synthase activity"/>
    <property type="evidence" value="ECO:0007669"/>
    <property type="project" value="UniProtKB-EC"/>
</dbReference>
<dbReference type="EC" id="2.3.3.16" evidence="3"/>
<dbReference type="PANTHER" id="PTHR11739:SF4">
    <property type="entry name" value="CITRATE SYNTHASE, PEROXISOMAL"/>
    <property type="match status" value="1"/>
</dbReference>
<dbReference type="InterPro" id="IPR036969">
    <property type="entry name" value="Citrate_synthase_sf"/>
</dbReference>
<dbReference type="SUPFAM" id="SSF48256">
    <property type="entry name" value="Citrate synthase"/>
    <property type="match status" value="1"/>
</dbReference>
<dbReference type="PRINTS" id="PR00143">
    <property type="entry name" value="CITRTSNTHASE"/>
</dbReference>